<protein>
    <submittedName>
        <fullName evidence="1">Uncharacterized protein</fullName>
    </submittedName>
</protein>
<sequence length="255" mass="28789">MHTTLNVPFVYAAKIIKPRCRKPVLVFIRDSVEIKIKSLTEAQAPIAFKIGNTQIRWDGQNLWDFDYEKTATDPERVVKLEEVIENTNNPSNYKWSSMGASAPFKNFWKSREFDSKYCQLDNENVVTKADIEYREWISDEREQVLDCAKKIASNLRTLNGYMYAITGEPRYSIDIFGLGNNHGGTGLFIQQHQPSNSDGSAIFNASQYSIAKKVAASIASSRGDTKSLPMKTNCGKIIEVLIPNAIKLPENKRIA</sequence>
<proteinExistence type="predicted"/>
<dbReference type="AlphaFoldDB" id="A0A8H9N1X0"/>
<gene>
    <name evidence="1" type="ORF">I7730_16045</name>
</gene>
<evidence type="ECO:0000313" key="1">
    <source>
        <dbReference type="EMBL" id="HAS8541295.1"/>
    </source>
</evidence>
<dbReference type="EMBL" id="DACRBY010000020">
    <property type="protein sequence ID" value="HAS8541295.1"/>
    <property type="molecule type" value="Genomic_DNA"/>
</dbReference>
<organism evidence="1">
    <name type="scientific">Vibrio vulnificus</name>
    <dbReference type="NCBI Taxonomy" id="672"/>
    <lineage>
        <taxon>Bacteria</taxon>
        <taxon>Pseudomonadati</taxon>
        <taxon>Pseudomonadota</taxon>
        <taxon>Gammaproteobacteria</taxon>
        <taxon>Vibrionales</taxon>
        <taxon>Vibrionaceae</taxon>
        <taxon>Vibrio</taxon>
    </lineage>
</organism>
<comment type="caution">
    <text evidence="1">The sequence shown here is derived from an EMBL/GenBank/DDBJ whole genome shotgun (WGS) entry which is preliminary data.</text>
</comment>
<name>A0A8H9N1X0_VIBVL</name>
<reference evidence="1" key="1">
    <citation type="journal article" date="2018" name="Genome Biol.">
        <title>SKESA: strategic k-mer extension for scrupulous assemblies.</title>
        <authorList>
            <person name="Souvorov A."/>
            <person name="Agarwala R."/>
            <person name="Lipman D.J."/>
        </authorList>
    </citation>
    <scope>NUCLEOTIDE SEQUENCE</scope>
    <source>
        <strain evidence="1">BCW_3452</strain>
    </source>
</reference>
<reference evidence="1" key="2">
    <citation type="submission" date="2019-01" db="EMBL/GenBank/DDBJ databases">
        <authorList>
            <consortium name="NCBI Pathogen Detection Project"/>
        </authorList>
    </citation>
    <scope>NUCLEOTIDE SEQUENCE</scope>
    <source>
        <strain evidence="1">BCW_3452</strain>
    </source>
</reference>
<dbReference type="Proteomes" id="UP000863257">
    <property type="component" value="Unassembled WGS sequence"/>
</dbReference>
<accession>A0A8H9N1X0</accession>